<feature type="coiled-coil region" evidence="1">
    <location>
        <begin position="123"/>
        <end position="150"/>
    </location>
</feature>
<feature type="chain" id="PRO_5035774564" description="Trichocyst matrix protein" evidence="2">
    <location>
        <begin position="20"/>
        <end position="384"/>
    </location>
</feature>
<accession>A0A8S1M2V0</accession>
<sequence>MKPILLLVLACTAFATTETEYIQMIHKIDATPFGRTLFDTIYLQLETGDPLDRLLNTLSDLEDRYQQEQREDDAENREFQDACNVDISAYDKDIANTDSERISLEARLEGDLYPRRAIISGLITAKKAEVKGYQKEIDELDADRAAQHAEYEEIAADHNTAIAVLTEARNIIKANVEATSSLVQKKATQKTKEIPQEHISLFQKHIKESQKKLSHSKHMLRYVPVMKLLSQIASKAKFDDSTIQKVVDLFDRLINEVSDSLSLQRFAEDKRVEAYNKTRKLLVIALTVAGSELANAESDFASVSDIIRQVEASLDNTNQRLDLLHERRTDRWNQCEEAAKDYADARSARDSDRQVVSDTIGLVNKALRTLREQLALRQAAGDKI</sequence>
<feature type="coiled-coil region" evidence="1">
    <location>
        <begin position="51"/>
        <end position="78"/>
    </location>
</feature>
<dbReference type="AlphaFoldDB" id="A0A8S1M2V0"/>
<evidence type="ECO:0000313" key="3">
    <source>
        <dbReference type="EMBL" id="CAD8073969.1"/>
    </source>
</evidence>
<evidence type="ECO:0008006" key="5">
    <source>
        <dbReference type="Google" id="ProtNLM"/>
    </source>
</evidence>
<evidence type="ECO:0000256" key="2">
    <source>
        <dbReference type="SAM" id="SignalP"/>
    </source>
</evidence>
<protein>
    <recommendedName>
        <fullName evidence="5">Trichocyst matrix protein</fullName>
    </recommendedName>
</protein>
<proteinExistence type="predicted"/>
<organism evidence="3 4">
    <name type="scientific">Paramecium primaurelia</name>
    <dbReference type="NCBI Taxonomy" id="5886"/>
    <lineage>
        <taxon>Eukaryota</taxon>
        <taxon>Sar</taxon>
        <taxon>Alveolata</taxon>
        <taxon>Ciliophora</taxon>
        <taxon>Intramacronucleata</taxon>
        <taxon>Oligohymenophorea</taxon>
        <taxon>Peniculida</taxon>
        <taxon>Parameciidae</taxon>
        <taxon>Paramecium</taxon>
    </lineage>
</organism>
<dbReference type="Proteomes" id="UP000688137">
    <property type="component" value="Unassembled WGS sequence"/>
</dbReference>
<keyword evidence="4" id="KW-1185">Reference proteome</keyword>
<feature type="signal peptide" evidence="2">
    <location>
        <begin position="1"/>
        <end position="19"/>
    </location>
</feature>
<name>A0A8S1M2V0_PARPR</name>
<evidence type="ECO:0000256" key="1">
    <source>
        <dbReference type="SAM" id="Coils"/>
    </source>
</evidence>
<gene>
    <name evidence="3" type="ORF">PPRIM_AZ9-3.1.T0520013</name>
</gene>
<comment type="caution">
    <text evidence="3">The sequence shown here is derived from an EMBL/GenBank/DDBJ whole genome shotgun (WGS) entry which is preliminary data.</text>
</comment>
<reference evidence="3" key="1">
    <citation type="submission" date="2021-01" db="EMBL/GenBank/DDBJ databases">
        <authorList>
            <consortium name="Genoscope - CEA"/>
            <person name="William W."/>
        </authorList>
    </citation>
    <scope>NUCLEOTIDE SEQUENCE</scope>
</reference>
<dbReference type="EMBL" id="CAJJDM010000052">
    <property type="protein sequence ID" value="CAD8073969.1"/>
    <property type="molecule type" value="Genomic_DNA"/>
</dbReference>
<keyword evidence="1" id="KW-0175">Coiled coil</keyword>
<evidence type="ECO:0000313" key="4">
    <source>
        <dbReference type="Proteomes" id="UP000688137"/>
    </source>
</evidence>
<keyword evidence="2" id="KW-0732">Signal</keyword>